<evidence type="ECO:0000256" key="5">
    <source>
        <dbReference type="SAM" id="MobiDB-lite"/>
    </source>
</evidence>
<gene>
    <name evidence="7" type="ORF">HZU40_31420</name>
    <name evidence="8" type="ORF">SAMN02799620_01271</name>
</gene>
<dbReference type="Proteomes" id="UP000515498">
    <property type="component" value="Chromosome"/>
</dbReference>
<evidence type="ECO:0000256" key="3">
    <source>
        <dbReference type="ARBA" id="ARBA00023163"/>
    </source>
</evidence>
<reference evidence="8" key="2">
    <citation type="submission" date="2016-10" db="EMBL/GenBank/DDBJ databases">
        <authorList>
            <person name="de Groot N.N."/>
        </authorList>
    </citation>
    <scope>NUCLEOTIDE SEQUENCE [LARGE SCALE GENOMIC DNA]</scope>
    <source>
        <strain evidence="8">UNC267MFSha1.1M11</strain>
    </source>
</reference>
<proteinExistence type="predicted"/>
<keyword evidence="3" id="KW-0804">Transcription</keyword>
<reference evidence="7 10" key="3">
    <citation type="submission" date="2020-07" db="EMBL/GenBank/DDBJ databases">
        <title>Draft genome sequence of four isobutane-metabolizing strains capable of cometabolically degrading diverse ether contaminants.</title>
        <authorList>
            <person name="Chen W."/>
            <person name="Faulkner N."/>
            <person name="Smith C."/>
            <person name="Hyman M."/>
        </authorList>
    </citation>
    <scope>NUCLEOTIDE SEQUENCE [LARGE SCALE GENOMIC DNA]</scope>
    <source>
        <strain evidence="7 10">2A</strain>
    </source>
</reference>
<dbReference type="PANTHER" id="PTHR30055:SF234">
    <property type="entry name" value="HTH-TYPE TRANSCRIPTIONAL REGULATOR BETI"/>
    <property type="match status" value="1"/>
</dbReference>
<keyword evidence="1" id="KW-0805">Transcription regulation</keyword>
<feature type="domain" description="HTH tetR-type" evidence="6">
    <location>
        <begin position="15"/>
        <end position="75"/>
    </location>
</feature>
<dbReference type="EMBL" id="FMUB01000002">
    <property type="protein sequence ID" value="SCX08585.1"/>
    <property type="molecule type" value="Genomic_DNA"/>
</dbReference>
<dbReference type="InterPro" id="IPR009057">
    <property type="entry name" value="Homeodomain-like_sf"/>
</dbReference>
<dbReference type="AlphaFoldDB" id="A0A1G4VLK9"/>
<feature type="DNA-binding region" description="H-T-H motif" evidence="4">
    <location>
        <begin position="38"/>
        <end position="57"/>
    </location>
</feature>
<keyword evidence="2 4" id="KW-0238">DNA-binding</keyword>
<evidence type="ECO:0000313" key="7">
    <source>
        <dbReference type="EMBL" id="QNJ92580.1"/>
    </source>
</evidence>
<dbReference type="GO" id="GO:0003700">
    <property type="term" value="F:DNA-binding transcription factor activity"/>
    <property type="evidence" value="ECO:0007669"/>
    <property type="project" value="TreeGrafter"/>
</dbReference>
<evidence type="ECO:0000313" key="10">
    <source>
        <dbReference type="Proteomes" id="UP000515498"/>
    </source>
</evidence>
<name>A0A1G4VLK9_9MYCO</name>
<dbReference type="EMBL" id="CP059894">
    <property type="protein sequence ID" value="QNJ92580.1"/>
    <property type="molecule type" value="Genomic_DNA"/>
</dbReference>
<dbReference type="InterPro" id="IPR023772">
    <property type="entry name" value="DNA-bd_HTH_TetR-type_CS"/>
</dbReference>
<dbReference type="PROSITE" id="PS50977">
    <property type="entry name" value="HTH_TETR_2"/>
    <property type="match status" value="1"/>
</dbReference>
<evidence type="ECO:0000313" key="9">
    <source>
        <dbReference type="Proteomes" id="UP000199707"/>
    </source>
</evidence>
<dbReference type="PROSITE" id="PS01081">
    <property type="entry name" value="HTH_TETR_1"/>
    <property type="match status" value="1"/>
</dbReference>
<dbReference type="InterPro" id="IPR001647">
    <property type="entry name" value="HTH_TetR"/>
</dbReference>
<reference evidence="9" key="1">
    <citation type="submission" date="2016-10" db="EMBL/GenBank/DDBJ databases">
        <authorList>
            <person name="Varghese N."/>
            <person name="Submissions S."/>
        </authorList>
    </citation>
    <scope>NUCLEOTIDE SEQUENCE [LARGE SCALE GENOMIC DNA]</scope>
    <source>
        <strain evidence="9">UNC267MFSha1.1M11</strain>
    </source>
</reference>
<evidence type="ECO:0000259" key="6">
    <source>
        <dbReference type="PROSITE" id="PS50977"/>
    </source>
</evidence>
<dbReference type="Proteomes" id="UP000199707">
    <property type="component" value="Unassembled WGS sequence"/>
</dbReference>
<evidence type="ECO:0000256" key="4">
    <source>
        <dbReference type="PROSITE-ProRule" id="PRU00335"/>
    </source>
</evidence>
<accession>A0A1G4VLK9</accession>
<evidence type="ECO:0000256" key="2">
    <source>
        <dbReference type="ARBA" id="ARBA00023125"/>
    </source>
</evidence>
<dbReference type="SUPFAM" id="SSF46689">
    <property type="entry name" value="Homeodomain-like"/>
    <property type="match status" value="1"/>
</dbReference>
<dbReference type="InterPro" id="IPR050109">
    <property type="entry name" value="HTH-type_TetR-like_transc_reg"/>
</dbReference>
<dbReference type="Gene3D" id="1.10.357.10">
    <property type="entry name" value="Tetracycline Repressor, domain 2"/>
    <property type="match status" value="1"/>
</dbReference>
<dbReference type="RefSeq" id="WP_090354645.1">
    <property type="nucleotide sequence ID" value="NZ_CP059894.1"/>
</dbReference>
<dbReference type="PANTHER" id="PTHR30055">
    <property type="entry name" value="HTH-TYPE TRANSCRIPTIONAL REGULATOR RUTR"/>
    <property type="match status" value="1"/>
</dbReference>
<dbReference type="STRING" id="1502745.SAMN02799620_01271"/>
<evidence type="ECO:0000256" key="1">
    <source>
        <dbReference type="ARBA" id="ARBA00023015"/>
    </source>
</evidence>
<organism evidence="8 9">
    <name type="scientific">Mycolicibacterium fluoranthenivorans</name>
    <dbReference type="NCBI Taxonomy" id="258505"/>
    <lineage>
        <taxon>Bacteria</taxon>
        <taxon>Bacillati</taxon>
        <taxon>Actinomycetota</taxon>
        <taxon>Actinomycetes</taxon>
        <taxon>Mycobacteriales</taxon>
        <taxon>Mycobacteriaceae</taxon>
        <taxon>Mycolicibacterium</taxon>
    </lineage>
</organism>
<sequence length="228" mass="24599">MSDQVGAGLRERKKLKTRATLVAAAAELCQRQGFDNTTVEQIAVAAEVSPRTFSRYFPTKADVVAALAEDMDGYVAEALRRQPGGITAHEALLRAHLEIFAPRRGHESPAFTRMAVLISIVNGATSMSISPFTFKQRHAGASVEVLAERLGVRVSDPAVGLVADIWTLLFSSAFAGLGLPGHPPINSGILCERLSATFERFRRSWEPTPQATQRPARDVAPPASGPQR</sequence>
<evidence type="ECO:0000313" key="8">
    <source>
        <dbReference type="EMBL" id="SCX08585.1"/>
    </source>
</evidence>
<dbReference type="Pfam" id="PF00440">
    <property type="entry name" value="TetR_N"/>
    <property type="match status" value="1"/>
</dbReference>
<protein>
    <submittedName>
        <fullName evidence="7">TetR family transcriptional regulator</fullName>
    </submittedName>
    <submittedName>
        <fullName evidence="8">Transcriptional regulator, TetR family</fullName>
    </submittedName>
</protein>
<dbReference type="KEGG" id="mflu:HZU40_31420"/>
<feature type="region of interest" description="Disordered" evidence="5">
    <location>
        <begin position="205"/>
        <end position="228"/>
    </location>
</feature>
<dbReference type="GO" id="GO:0000976">
    <property type="term" value="F:transcription cis-regulatory region binding"/>
    <property type="evidence" value="ECO:0007669"/>
    <property type="project" value="TreeGrafter"/>
</dbReference>